<evidence type="ECO:0000313" key="2">
    <source>
        <dbReference type="Proteomes" id="UP000425817"/>
    </source>
</evidence>
<dbReference type="Proteomes" id="UP000425817">
    <property type="component" value="Chromosome"/>
</dbReference>
<accession>A0A6I6HF54</accession>
<dbReference type="EMBL" id="CP046622">
    <property type="protein sequence ID" value="QGW80828.1"/>
    <property type="molecule type" value="Genomic_DNA"/>
</dbReference>
<sequence length="90" mass="9974">MNLYPPDETVSGPLAPADWTMAVGLEGQGDGAFYFADIQRARKNVCRLVVAGVKSEDEARRLLAVKARHWIDDYLSRPHSGTTAFDPLDR</sequence>
<organism evidence="1 2">
    <name type="scientific">Variovorax paradoxus</name>
    <dbReference type="NCBI Taxonomy" id="34073"/>
    <lineage>
        <taxon>Bacteria</taxon>
        <taxon>Pseudomonadati</taxon>
        <taxon>Pseudomonadota</taxon>
        <taxon>Betaproteobacteria</taxon>
        <taxon>Burkholderiales</taxon>
        <taxon>Comamonadaceae</taxon>
        <taxon>Variovorax</taxon>
    </lineage>
</organism>
<dbReference type="RefSeq" id="WP_157612016.1">
    <property type="nucleotide sequence ID" value="NZ_CP046622.1"/>
</dbReference>
<evidence type="ECO:0000313" key="1">
    <source>
        <dbReference type="EMBL" id="QGW80828.1"/>
    </source>
</evidence>
<gene>
    <name evidence="1" type="ORF">GOQ09_04170</name>
</gene>
<reference evidence="1 2" key="1">
    <citation type="submission" date="2019-12" db="EMBL/GenBank/DDBJ databases">
        <title>Hybrid Genome Assemblies of two High G+C Isolates from Undergraduate Microbiology Courses.</title>
        <authorList>
            <person name="Ne Ville C.J."/>
            <person name="Enright D."/>
            <person name="Hernandez I."/>
            <person name="Dodsworth J."/>
            <person name="Orwin P.M."/>
        </authorList>
    </citation>
    <scope>NUCLEOTIDE SEQUENCE [LARGE SCALE GENOMIC DNA]</scope>
    <source>
        <strain evidence="1 2">CSUSB</strain>
    </source>
</reference>
<dbReference type="AlphaFoldDB" id="A0A6I6HF54"/>
<name>A0A6I6HF54_VARPD</name>
<protein>
    <submittedName>
        <fullName evidence="1">Uncharacterized protein</fullName>
    </submittedName>
</protein>
<dbReference type="OrthoDB" id="8861117at2"/>
<proteinExistence type="predicted"/>